<name>A0A368ZDU8_9FLAO</name>
<organism evidence="1 2">
    <name type="scientific">Winogradskyella arenosi</name>
    <dbReference type="NCBI Taxonomy" id="533325"/>
    <lineage>
        <taxon>Bacteria</taxon>
        <taxon>Pseudomonadati</taxon>
        <taxon>Bacteroidota</taxon>
        <taxon>Flavobacteriia</taxon>
        <taxon>Flavobacteriales</taxon>
        <taxon>Flavobacteriaceae</taxon>
        <taxon>Winogradskyella</taxon>
    </lineage>
</organism>
<proteinExistence type="predicted"/>
<protein>
    <submittedName>
        <fullName evidence="1">Uncharacterized protein</fullName>
    </submittedName>
</protein>
<sequence length="58" mass="6779">MNAETVYTVSQSLTVEERTRLYNMLKQDFEIKIPDSSSEGHVMFSDKDALEFLMQNLF</sequence>
<reference evidence="1 2" key="1">
    <citation type="submission" date="2018-07" db="EMBL/GenBank/DDBJ databases">
        <title>Genomic Encyclopedia of Type Strains, Phase III (KMG-III): the genomes of soil and plant-associated and newly described type strains.</title>
        <authorList>
            <person name="Whitman W."/>
        </authorList>
    </citation>
    <scope>NUCLEOTIDE SEQUENCE [LARGE SCALE GENOMIC DNA]</scope>
    <source>
        <strain evidence="1 2">CECT 7958</strain>
    </source>
</reference>
<dbReference type="AlphaFoldDB" id="A0A368ZDU8"/>
<comment type="caution">
    <text evidence="1">The sequence shown here is derived from an EMBL/GenBank/DDBJ whole genome shotgun (WGS) entry which is preliminary data.</text>
</comment>
<evidence type="ECO:0000313" key="1">
    <source>
        <dbReference type="EMBL" id="RCW90114.1"/>
    </source>
</evidence>
<keyword evidence="2" id="KW-1185">Reference proteome</keyword>
<gene>
    <name evidence="1" type="ORF">DFQ08_1052</name>
</gene>
<accession>A0A368ZDU8</accession>
<evidence type="ECO:0000313" key="2">
    <source>
        <dbReference type="Proteomes" id="UP000253436"/>
    </source>
</evidence>
<dbReference type="EMBL" id="QPJO01000005">
    <property type="protein sequence ID" value="RCW90114.1"/>
    <property type="molecule type" value="Genomic_DNA"/>
</dbReference>
<dbReference type="Proteomes" id="UP000253436">
    <property type="component" value="Unassembled WGS sequence"/>
</dbReference>